<name>A0ABS8EAZ7_9ACTN</name>
<accession>A0ABS8EAZ7</accession>
<feature type="region of interest" description="Disordered" evidence="1">
    <location>
        <begin position="33"/>
        <end position="58"/>
    </location>
</feature>
<dbReference type="EMBL" id="JAINUL010000001">
    <property type="protein sequence ID" value="MCC0098320.1"/>
    <property type="molecule type" value="Genomic_DNA"/>
</dbReference>
<sequence length="245" mass="23874">MDYCHACRRHLNGALACAGCGTPVEYLPPAAPAAPGASAVPGAPHGSPRSGGDGFPADPFADSLVVLSGADRGGRAGSRRRATHRRRRRTLLTLGLGLVLAAGGTVVLARIVAEGQKTDRAAEVVLTDGNGPQDPGPLPSGKGTPAAPTALKPVKASGSAKAGASSAQPAGPGASAEGSAQPGPTVSASASGRTGPTRGATGPGPSVRPSQSGKPSPSASGSAQPPSPSPTPAPTKTGCWFIFFC</sequence>
<proteinExistence type="predicted"/>
<keyword evidence="4" id="KW-1185">Reference proteome</keyword>
<feature type="compositionally biased region" description="Low complexity" evidence="1">
    <location>
        <begin position="33"/>
        <end position="48"/>
    </location>
</feature>
<dbReference type="Proteomes" id="UP001520654">
    <property type="component" value="Unassembled WGS sequence"/>
</dbReference>
<feature type="region of interest" description="Disordered" evidence="1">
    <location>
        <begin position="124"/>
        <end position="237"/>
    </location>
</feature>
<organism evidence="3 4">
    <name type="scientific">Streptomyces flavotricini</name>
    <dbReference type="NCBI Taxonomy" id="66888"/>
    <lineage>
        <taxon>Bacteria</taxon>
        <taxon>Bacillati</taxon>
        <taxon>Actinomycetota</taxon>
        <taxon>Actinomycetes</taxon>
        <taxon>Kitasatosporales</taxon>
        <taxon>Streptomycetaceae</taxon>
        <taxon>Streptomyces</taxon>
    </lineage>
</organism>
<protein>
    <submittedName>
        <fullName evidence="3">Uncharacterized protein</fullName>
    </submittedName>
</protein>
<comment type="caution">
    <text evidence="3">The sequence shown here is derived from an EMBL/GenBank/DDBJ whole genome shotgun (WGS) entry which is preliminary data.</text>
</comment>
<keyword evidence="2" id="KW-1133">Transmembrane helix</keyword>
<keyword evidence="2" id="KW-0812">Transmembrane</keyword>
<dbReference type="RefSeq" id="WP_229339940.1">
    <property type="nucleotide sequence ID" value="NZ_JAINUL010000001.1"/>
</dbReference>
<reference evidence="3 4" key="1">
    <citation type="submission" date="2021-08" db="EMBL/GenBank/DDBJ databases">
        <title>Genomic Architecture of Streptomyces flavotricini NGL1 and Streptomyces erythrochromogenes HMS4 With Differential Plant Beneficial attributes and laccase production capabilities.</title>
        <authorList>
            <person name="Salwan R."/>
            <person name="Kaur R."/>
            <person name="Sharma V."/>
        </authorList>
    </citation>
    <scope>NUCLEOTIDE SEQUENCE [LARGE SCALE GENOMIC DNA]</scope>
    <source>
        <strain evidence="3 4">NGL1</strain>
    </source>
</reference>
<gene>
    <name evidence="3" type="ORF">K7B10_26850</name>
</gene>
<feature type="transmembrane region" description="Helical" evidence="2">
    <location>
        <begin position="90"/>
        <end position="113"/>
    </location>
</feature>
<keyword evidence="2" id="KW-0472">Membrane</keyword>
<evidence type="ECO:0000313" key="3">
    <source>
        <dbReference type="EMBL" id="MCC0098320.1"/>
    </source>
</evidence>
<feature type="compositionally biased region" description="Low complexity" evidence="1">
    <location>
        <begin position="155"/>
        <end position="224"/>
    </location>
</feature>
<evidence type="ECO:0000256" key="1">
    <source>
        <dbReference type="SAM" id="MobiDB-lite"/>
    </source>
</evidence>
<evidence type="ECO:0000313" key="4">
    <source>
        <dbReference type="Proteomes" id="UP001520654"/>
    </source>
</evidence>
<evidence type="ECO:0000256" key="2">
    <source>
        <dbReference type="SAM" id="Phobius"/>
    </source>
</evidence>